<gene>
    <name evidence="1" type="ORF">OXX778_LOCUS15057</name>
</gene>
<protein>
    <submittedName>
        <fullName evidence="1">Uncharacterized protein</fullName>
    </submittedName>
</protein>
<proteinExistence type="predicted"/>
<keyword evidence="2" id="KW-1185">Reference proteome</keyword>
<organism evidence="1 2">
    <name type="scientific">Brachionus calyciflorus</name>
    <dbReference type="NCBI Taxonomy" id="104777"/>
    <lineage>
        <taxon>Eukaryota</taxon>
        <taxon>Metazoa</taxon>
        <taxon>Spiralia</taxon>
        <taxon>Gnathifera</taxon>
        <taxon>Rotifera</taxon>
        <taxon>Eurotatoria</taxon>
        <taxon>Monogononta</taxon>
        <taxon>Pseudotrocha</taxon>
        <taxon>Ploima</taxon>
        <taxon>Brachionidae</taxon>
        <taxon>Brachionus</taxon>
    </lineage>
</organism>
<reference evidence="1" key="1">
    <citation type="submission" date="2021-02" db="EMBL/GenBank/DDBJ databases">
        <authorList>
            <person name="Nowell W R."/>
        </authorList>
    </citation>
    <scope>NUCLEOTIDE SEQUENCE</scope>
    <source>
        <strain evidence="1">Ploen Becks lab</strain>
    </source>
</reference>
<evidence type="ECO:0000313" key="2">
    <source>
        <dbReference type="Proteomes" id="UP000663879"/>
    </source>
</evidence>
<name>A0A814ETH5_9BILA</name>
<comment type="caution">
    <text evidence="1">The sequence shown here is derived from an EMBL/GenBank/DDBJ whole genome shotgun (WGS) entry which is preliminary data.</text>
</comment>
<sequence length="135" mass="15969">MNPNNNSIQAVENYFYDHLNFPTIDINKPFFFGFMFNEKNIPILANGEKSSRVYIFYCLPMFVFGRSNPNRKISPKVIGICSNTIENFNIIKDQIISRWEAIPEFMENIGNSNNFVDYFVNQWLSSQWLNWKLFS</sequence>
<dbReference type="AlphaFoldDB" id="A0A814ETH5"/>
<accession>A0A814ETH5</accession>
<evidence type="ECO:0000313" key="1">
    <source>
        <dbReference type="EMBL" id="CAF0973768.1"/>
    </source>
</evidence>
<dbReference type="Proteomes" id="UP000663879">
    <property type="component" value="Unassembled WGS sequence"/>
</dbReference>
<dbReference type="EMBL" id="CAJNOC010003233">
    <property type="protein sequence ID" value="CAF0973768.1"/>
    <property type="molecule type" value="Genomic_DNA"/>
</dbReference>